<keyword evidence="3 7" id="KW-0808">Transferase</keyword>
<dbReference type="UniPathway" id="UPA00664"/>
<name>A0A2H0U6L1_9BACT</name>
<comment type="function">
    <text evidence="7">Catalyzes the transfer of the diacylglyceryl group from phosphatidylglycerol to the sulfhydryl group of the N-terminal cysteine of a prolipoprotein, the first step in the formation of mature lipoproteins.</text>
</comment>
<feature type="binding site" evidence="7">
    <location>
        <position position="137"/>
    </location>
    <ligand>
        <name>a 1,2-diacyl-sn-glycero-3-phospho-(1'-sn-glycerol)</name>
        <dbReference type="ChEBI" id="CHEBI:64716"/>
    </ligand>
</feature>
<dbReference type="Proteomes" id="UP000229128">
    <property type="component" value="Unassembled WGS sequence"/>
</dbReference>
<evidence type="ECO:0000256" key="4">
    <source>
        <dbReference type="ARBA" id="ARBA00022692"/>
    </source>
</evidence>
<evidence type="ECO:0000313" key="9">
    <source>
        <dbReference type="Proteomes" id="UP000229128"/>
    </source>
</evidence>
<sequence length="281" mass="33032">MSAMFLHTYHPQSILFTVGPVSIHWYGLFISLSLILCFLIAQKLCKVYKLSADKLYDLIFYLILFGIFGARVWHVLSEFNYYQQNPVDIFKIWQGGLAIHGALIAGILVIYFFKKINRLLLLDIFAPLVALGLALGRWGNYFNQELYGRPTDLPWGIPINLFNRLPDYQSFEFFQPIFLYESLWCLLLFGLLIYFHNLRFRKSPVQKSIVTLLHCYIVKNYGAIFFIFLILYSLERFLIGFLRVDPQASWFALRLDQWVSLLLIIIPVVLFIFLRKKQKIC</sequence>
<feature type="transmembrane region" description="Helical" evidence="7">
    <location>
        <begin position="93"/>
        <end position="113"/>
    </location>
</feature>
<keyword evidence="4 7" id="KW-0812">Transmembrane</keyword>
<feature type="transmembrane region" description="Helical" evidence="7">
    <location>
        <begin position="216"/>
        <end position="235"/>
    </location>
</feature>
<comment type="similarity">
    <text evidence="1 7">Belongs to the Lgt family.</text>
</comment>
<evidence type="ECO:0000256" key="7">
    <source>
        <dbReference type="HAMAP-Rule" id="MF_01147"/>
    </source>
</evidence>
<comment type="pathway">
    <text evidence="7">Protein modification; lipoprotein biosynthesis (diacylglyceryl transfer).</text>
</comment>
<evidence type="ECO:0000256" key="3">
    <source>
        <dbReference type="ARBA" id="ARBA00022679"/>
    </source>
</evidence>
<keyword evidence="2 7" id="KW-1003">Cell membrane</keyword>
<keyword evidence="6 7" id="KW-0472">Membrane</keyword>
<dbReference type="PANTHER" id="PTHR30589">
    <property type="entry name" value="PROLIPOPROTEIN DIACYLGLYCERYL TRANSFERASE"/>
    <property type="match status" value="1"/>
</dbReference>
<dbReference type="InterPro" id="IPR001640">
    <property type="entry name" value="Lgt"/>
</dbReference>
<dbReference type="HAMAP" id="MF_01147">
    <property type="entry name" value="Lgt"/>
    <property type="match status" value="1"/>
</dbReference>
<comment type="subcellular location">
    <subcellularLocation>
        <location evidence="7">Cell membrane</location>
        <topology evidence="7">Multi-pass membrane protein</topology>
    </subcellularLocation>
</comment>
<evidence type="ECO:0000256" key="1">
    <source>
        <dbReference type="ARBA" id="ARBA00007150"/>
    </source>
</evidence>
<dbReference type="NCBIfam" id="TIGR00544">
    <property type="entry name" value="lgt"/>
    <property type="match status" value="1"/>
</dbReference>
<feature type="transmembrane region" description="Helical" evidence="7">
    <location>
        <begin position="54"/>
        <end position="73"/>
    </location>
</feature>
<gene>
    <name evidence="7 8" type="primary">lgt</name>
    <name evidence="8" type="ORF">COU24_00255</name>
</gene>
<dbReference type="EC" id="2.5.1.145" evidence="7"/>
<reference evidence="9" key="1">
    <citation type="submission" date="2017-09" db="EMBL/GenBank/DDBJ databases">
        <title>Depth-based differentiation of microbial function through sediment-hosted aquifers and enrichment of novel symbionts in the deep terrestrial subsurface.</title>
        <authorList>
            <person name="Probst A.J."/>
            <person name="Ladd B."/>
            <person name="Jarett J.K."/>
            <person name="Geller-Mcgrath D.E."/>
            <person name="Sieber C.M.K."/>
            <person name="Emerson J.B."/>
            <person name="Anantharaman K."/>
            <person name="Thomas B.C."/>
            <person name="Malmstrom R."/>
            <person name="Stieglmeier M."/>
            <person name="Klingl A."/>
            <person name="Woyke T."/>
            <person name="Ryan C.M."/>
            <person name="Banfield J.F."/>
        </authorList>
    </citation>
    <scope>NUCLEOTIDE SEQUENCE [LARGE SCALE GENOMIC DNA]</scope>
</reference>
<organism evidence="8 9">
    <name type="scientific">Candidatus Kuenenbacteria bacterium CG10_big_fil_rev_8_21_14_0_10_39_14</name>
    <dbReference type="NCBI Taxonomy" id="1974619"/>
    <lineage>
        <taxon>Bacteria</taxon>
        <taxon>Candidatus Kueneniibacteriota</taxon>
    </lineage>
</organism>
<dbReference type="GO" id="GO:0008961">
    <property type="term" value="F:phosphatidylglycerol-prolipoprotein diacylglyceryl transferase activity"/>
    <property type="evidence" value="ECO:0007669"/>
    <property type="project" value="UniProtKB-UniRule"/>
</dbReference>
<keyword evidence="8" id="KW-0449">Lipoprotein</keyword>
<proteinExistence type="inferred from homology"/>
<dbReference type="GO" id="GO:0005886">
    <property type="term" value="C:plasma membrane"/>
    <property type="evidence" value="ECO:0007669"/>
    <property type="project" value="UniProtKB-SubCell"/>
</dbReference>
<dbReference type="AlphaFoldDB" id="A0A2H0U6L1"/>
<dbReference type="PANTHER" id="PTHR30589:SF0">
    <property type="entry name" value="PHOSPHATIDYLGLYCEROL--PROLIPOPROTEIN DIACYLGLYCERYL TRANSFERASE"/>
    <property type="match status" value="1"/>
</dbReference>
<evidence type="ECO:0000256" key="6">
    <source>
        <dbReference type="ARBA" id="ARBA00023136"/>
    </source>
</evidence>
<dbReference type="Pfam" id="PF01790">
    <property type="entry name" value="LGT"/>
    <property type="match status" value="1"/>
</dbReference>
<feature type="transmembrane region" description="Helical" evidence="7">
    <location>
        <begin position="255"/>
        <end position="274"/>
    </location>
</feature>
<comment type="catalytic activity">
    <reaction evidence="7">
        <text>L-cysteinyl-[prolipoprotein] + a 1,2-diacyl-sn-glycero-3-phospho-(1'-sn-glycerol) = an S-1,2-diacyl-sn-glyceryl-L-cysteinyl-[prolipoprotein] + sn-glycerol 1-phosphate + H(+)</text>
        <dbReference type="Rhea" id="RHEA:56712"/>
        <dbReference type="Rhea" id="RHEA-COMP:14679"/>
        <dbReference type="Rhea" id="RHEA-COMP:14680"/>
        <dbReference type="ChEBI" id="CHEBI:15378"/>
        <dbReference type="ChEBI" id="CHEBI:29950"/>
        <dbReference type="ChEBI" id="CHEBI:57685"/>
        <dbReference type="ChEBI" id="CHEBI:64716"/>
        <dbReference type="ChEBI" id="CHEBI:140658"/>
        <dbReference type="EC" id="2.5.1.145"/>
    </reaction>
</comment>
<dbReference type="GO" id="GO:0042158">
    <property type="term" value="P:lipoprotein biosynthetic process"/>
    <property type="evidence" value="ECO:0007669"/>
    <property type="project" value="UniProtKB-UniRule"/>
</dbReference>
<comment type="caution">
    <text evidence="8">The sequence shown here is derived from an EMBL/GenBank/DDBJ whole genome shotgun (WGS) entry which is preliminary data.</text>
</comment>
<evidence type="ECO:0000256" key="5">
    <source>
        <dbReference type="ARBA" id="ARBA00022989"/>
    </source>
</evidence>
<protein>
    <recommendedName>
        <fullName evidence="7">Phosphatidylglycerol--prolipoprotein diacylglyceryl transferase</fullName>
        <ecNumber evidence="7">2.5.1.145</ecNumber>
    </recommendedName>
</protein>
<keyword evidence="5 7" id="KW-1133">Transmembrane helix</keyword>
<feature type="transmembrane region" description="Helical" evidence="7">
    <location>
        <begin position="173"/>
        <end position="195"/>
    </location>
</feature>
<feature type="transmembrane region" description="Helical" evidence="7">
    <location>
        <begin position="23"/>
        <end position="42"/>
    </location>
</feature>
<feature type="transmembrane region" description="Helical" evidence="7">
    <location>
        <begin position="120"/>
        <end position="139"/>
    </location>
</feature>
<evidence type="ECO:0000313" key="8">
    <source>
        <dbReference type="EMBL" id="PIR81125.1"/>
    </source>
</evidence>
<evidence type="ECO:0000256" key="2">
    <source>
        <dbReference type="ARBA" id="ARBA00022475"/>
    </source>
</evidence>
<dbReference type="EMBL" id="PFBQ01000005">
    <property type="protein sequence ID" value="PIR81125.1"/>
    <property type="molecule type" value="Genomic_DNA"/>
</dbReference>
<dbReference type="PROSITE" id="PS01311">
    <property type="entry name" value="LGT"/>
    <property type="match status" value="1"/>
</dbReference>
<accession>A0A2H0U6L1</accession>